<comment type="subcellular location">
    <subcellularLocation>
        <location evidence="1">Cell membrane</location>
        <topology evidence="1">Multi-pass membrane protein</topology>
    </subcellularLocation>
</comment>
<dbReference type="PANTHER" id="PTHR42920">
    <property type="entry name" value="OS03G0707200 PROTEIN-RELATED"/>
    <property type="match status" value="1"/>
</dbReference>
<feature type="transmembrane region" description="Helical" evidence="6">
    <location>
        <begin position="38"/>
        <end position="55"/>
    </location>
</feature>
<feature type="domain" description="EamA" evidence="8">
    <location>
        <begin position="6"/>
        <end position="139"/>
    </location>
</feature>
<dbReference type="InterPro" id="IPR037185">
    <property type="entry name" value="EmrE-like"/>
</dbReference>
<dbReference type="InterPro" id="IPR000620">
    <property type="entry name" value="EamA_dom"/>
</dbReference>
<feature type="transmembrane region" description="Helical" evidence="6">
    <location>
        <begin position="101"/>
        <end position="118"/>
    </location>
</feature>
<keyword evidence="4 6" id="KW-1133">Transmembrane helix</keyword>
<dbReference type="AlphaFoldDB" id="A0A7X2PBQ4"/>
<feature type="transmembrane region" description="Helical" evidence="6">
    <location>
        <begin position="67"/>
        <end position="89"/>
    </location>
</feature>
<keyword evidence="7" id="KW-0732">Signal</keyword>
<dbReference type="RefSeq" id="WP_154424910.1">
    <property type="nucleotide sequence ID" value="NZ_VUNN01000005.1"/>
</dbReference>
<dbReference type="EMBL" id="VUNN01000005">
    <property type="protein sequence ID" value="MSU05966.1"/>
    <property type="molecule type" value="Genomic_DNA"/>
</dbReference>
<gene>
    <name evidence="9" type="ORF">FYJ80_04125</name>
</gene>
<evidence type="ECO:0000259" key="8">
    <source>
        <dbReference type="Pfam" id="PF00892"/>
    </source>
</evidence>
<feature type="transmembrane region" description="Helical" evidence="6">
    <location>
        <begin position="239"/>
        <end position="259"/>
    </location>
</feature>
<comment type="caution">
    <text evidence="9">The sequence shown here is derived from an EMBL/GenBank/DDBJ whole genome shotgun (WGS) entry which is preliminary data.</text>
</comment>
<dbReference type="PANTHER" id="PTHR42920:SF5">
    <property type="entry name" value="EAMA DOMAIN-CONTAINING PROTEIN"/>
    <property type="match status" value="1"/>
</dbReference>
<keyword evidence="2" id="KW-1003">Cell membrane</keyword>
<evidence type="ECO:0000313" key="9">
    <source>
        <dbReference type="EMBL" id="MSU05966.1"/>
    </source>
</evidence>
<evidence type="ECO:0000256" key="7">
    <source>
        <dbReference type="SAM" id="SignalP"/>
    </source>
</evidence>
<keyword evidence="10" id="KW-1185">Reference proteome</keyword>
<organism evidence="9 10">
    <name type="scientific">Bullifex porci</name>
    <dbReference type="NCBI Taxonomy" id="2606638"/>
    <lineage>
        <taxon>Bacteria</taxon>
        <taxon>Pseudomonadati</taxon>
        <taxon>Spirochaetota</taxon>
        <taxon>Spirochaetia</taxon>
        <taxon>Spirochaetales</taxon>
        <taxon>Spirochaetaceae</taxon>
        <taxon>Bullifex</taxon>
    </lineage>
</organism>
<evidence type="ECO:0000256" key="4">
    <source>
        <dbReference type="ARBA" id="ARBA00022989"/>
    </source>
</evidence>
<feature type="signal peptide" evidence="7">
    <location>
        <begin position="1"/>
        <end position="23"/>
    </location>
</feature>
<protein>
    <submittedName>
        <fullName evidence="9">DMT family transporter</fullName>
    </submittedName>
</protein>
<evidence type="ECO:0000256" key="5">
    <source>
        <dbReference type="ARBA" id="ARBA00023136"/>
    </source>
</evidence>
<keyword evidence="3 6" id="KW-0812">Transmembrane</keyword>
<evidence type="ECO:0000256" key="6">
    <source>
        <dbReference type="SAM" id="Phobius"/>
    </source>
</evidence>
<feature type="transmembrane region" description="Helical" evidence="6">
    <location>
        <begin position="177"/>
        <end position="197"/>
    </location>
</feature>
<accession>A0A7X2PBQ4</accession>
<evidence type="ECO:0000256" key="1">
    <source>
        <dbReference type="ARBA" id="ARBA00004651"/>
    </source>
</evidence>
<sequence length="288" mass="31279">MNKKTATLLLLLTALIWGCSFVAQDVSSDYLGPFTFNFVRFFIGSAVLLPFVLNSRKKRKITKKEDITAIKAGLSCGVALAIASVLQQIGVGSSGAGKGGFITSLYNIFVPFILVLMGKKLTKRNFICALGAIVGMYLLCINETFSLERGDIFLLLCAIGFALHIIIIDYFKETDGLTLSCLQFFVSGVICLFGALISEKIDLNLIIKAIIPLLYAGIFSCGIAYTLQVIAQKYIHPAIATLVLSLESVFSVLAAWVILGDTLSAKELLGCFIVFIFVVYAQLPQKNT</sequence>
<dbReference type="Proteomes" id="UP000460549">
    <property type="component" value="Unassembled WGS sequence"/>
</dbReference>
<dbReference type="Pfam" id="PF00892">
    <property type="entry name" value="EamA"/>
    <property type="match status" value="2"/>
</dbReference>
<dbReference type="SUPFAM" id="SSF103481">
    <property type="entry name" value="Multidrug resistance efflux transporter EmrE"/>
    <property type="match status" value="2"/>
</dbReference>
<evidence type="ECO:0000313" key="10">
    <source>
        <dbReference type="Proteomes" id="UP000460549"/>
    </source>
</evidence>
<dbReference type="InterPro" id="IPR051258">
    <property type="entry name" value="Diverse_Substrate_Transporter"/>
</dbReference>
<feature type="transmembrane region" description="Helical" evidence="6">
    <location>
        <begin position="209"/>
        <end position="227"/>
    </location>
</feature>
<evidence type="ECO:0000256" key="2">
    <source>
        <dbReference type="ARBA" id="ARBA00022475"/>
    </source>
</evidence>
<proteinExistence type="predicted"/>
<feature type="chain" id="PRO_5031077910" evidence="7">
    <location>
        <begin position="24"/>
        <end position="288"/>
    </location>
</feature>
<dbReference type="GO" id="GO:0005886">
    <property type="term" value="C:plasma membrane"/>
    <property type="evidence" value="ECO:0007669"/>
    <property type="project" value="UniProtKB-SubCell"/>
</dbReference>
<evidence type="ECO:0000256" key="3">
    <source>
        <dbReference type="ARBA" id="ARBA00022692"/>
    </source>
</evidence>
<name>A0A7X2PBQ4_9SPIO</name>
<keyword evidence="5 6" id="KW-0472">Membrane</keyword>
<reference evidence="9 10" key="1">
    <citation type="submission" date="2019-08" db="EMBL/GenBank/DDBJ databases">
        <title>In-depth cultivation of the pig gut microbiome towards novel bacterial diversity and tailored functional studies.</title>
        <authorList>
            <person name="Wylensek D."/>
            <person name="Hitch T.C.A."/>
            <person name="Clavel T."/>
        </authorList>
    </citation>
    <scope>NUCLEOTIDE SEQUENCE [LARGE SCALE GENOMIC DNA]</scope>
    <source>
        <strain evidence="9 10">NM-380-WT-3C1</strain>
    </source>
</reference>
<feature type="transmembrane region" description="Helical" evidence="6">
    <location>
        <begin position="265"/>
        <end position="283"/>
    </location>
</feature>
<feature type="transmembrane region" description="Helical" evidence="6">
    <location>
        <begin position="152"/>
        <end position="170"/>
    </location>
</feature>
<feature type="transmembrane region" description="Helical" evidence="6">
    <location>
        <begin position="125"/>
        <end position="146"/>
    </location>
</feature>
<feature type="domain" description="EamA" evidence="8">
    <location>
        <begin position="149"/>
        <end position="279"/>
    </location>
</feature>